<evidence type="ECO:0000313" key="3">
    <source>
        <dbReference type="Proteomes" id="UP000652761"/>
    </source>
</evidence>
<evidence type="ECO:0000313" key="2">
    <source>
        <dbReference type="EMBL" id="MQL90318.1"/>
    </source>
</evidence>
<dbReference type="Proteomes" id="UP000652761">
    <property type="component" value="Unassembled WGS sequence"/>
</dbReference>
<organism evidence="2 3">
    <name type="scientific">Colocasia esculenta</name>
    <name type="common">Wild taro</name>
    <name type="synonym">Arum esculentum</name>
    <dbReference type="NCBI Taxonomy" id="4460"/>
    <lineage>
        <taxon>Eukaryota</taxon>
        <taxon>Viridiplantae</taxon>
        <taxon>Streptophyta</taxon>
        <taxon>Embryophyta</taxon>
        <taxon>Tracheophyta</taxon>
        <taxon>Spermatophyta</taxon>
        <taxon>Magnoliopsida</taxon>
        <taxon>Liliopsida</taxon>
        <taxon>Araceae</taxon>
        <taxon>Aroideae</taxon>
        <taxon>Colocasieae</taxon>
        <taxon>Colocasia</taxon>
    </lineage>
</organism>
<proteinExistence type="predicted"/>
<gene>
    <name evidence="2" type="ORF">Taro_022922</name>
</gene>
<dbReference type="AlphaFoldDB" id="A0A843V2T9"/>
<feature type="non-terminal residue" evidence="2">
    <location>
        <position position="165"/>
    </location>
</feature>
<accession>A0A843V2T9</accession>
<feature type="region of interest" description="Disordered" evidence="1">
    <location>
        <begin position="1"/>
        <end position="26"/>
    </location>
</feature>
<sequence>LSRTQPRAGRAGVSSSFPPATVPDQFRCRSARSRRALEVAGSRLPCCTGPPRPPAHLRPSSTSDVSGRSTVPALHRAGHSWSPDSAGVLSEHLRSGLAASPPSALELAEDAPVPLDFSAHPPVPYLQTTIAAPPNSLVHQGWSSVDIILRVHGRSSNWFTIYCRG</sequence>
<dbReference type="EMBL" id="NMUH01001232">
    <property type="protein sequence ID" value="MQL90318.1"/>
    <property type="molecule type" value="Genomic_DNA"/>
</dbReference>
<comment type="caution">
    <text evidence="2">The sequence shown here is derived from an EMBL/GenBank/DDBJ whole genome shotgun (WGS) entry which is preliminary data.</text>
</comment>
<feature type="region of interest" description="Disordered" evidence="1">
    <location>
        <begin position="44"/>
        <end position="70"/>
    </location>
</feature>
<protein>
    <submittedName>
        <fullName evidence="2">Uncharacterized protein</fullName>
    </submittedName>
</protein>
<keyword evidence="3" id="KW-1185">Reference proteome</keyword>
<feature type="compositionally biased region" description="Polar residues" evidence="1">
    <location>
        <begin position="59"/>
        <end position="69"/>
    </location>
</feature>
<reference evidence="2" key="1">
    <citation type="submission" date="2017-07" db="EMBL/GenBank/DDBJ databases">
        <title>Taro Niue Genome Assembly and Annotation.</title>
        <authorList>
            <person name="Atibalentja N."/>
            <person name="Keating K."/>
            <person name="Fields C.J."/>
        </authorList>
    </citation>
    <scope>NUCLEOTIDE SEQUENCE</scope>
    <source>
        <strain evidence="2">Niue_2</strain>
        <tissue evidence="2">Leaf</tissue>
    </source>
</reference>
<evidence type="ECO:0000256" key="1">
    <source>
        <dbReference type="SAM" id="MobiDB-lite"/>
    </source>
</evidence>
<name>A0A843V2T9_COLES</name>